<evidence type="ECO:0000259" key="2">
    <source>
        <dbReference type="Pfam" id="PF04577"/>
    </source>
</evidence>
<sequence length="745" mass="81793">MTRGVSGLRYLWYLLFLFAVWILSFSIGTSVGDVGLVELDELNLSPVKHLIEAYGSKVEKEEFQMFQDKVAILPPDAGGLTHFGNMALRVMQRHMHAQSRQASGPPGDGQGGEEDAILPVLHVAITLFHHAIRLTRHNGALSSLGVLWKLYPSLMERNSEIRKLGEQALTEEAEARTGGREGRQGGREGEGSMGYFYLCQARESFVKMLARHHREQCASLTLVSGLGPGGGWTRRYGLDGGGLEEEEEGEGGEKVPPRGHPHAKTTCFEGQELLWTHVHPPLPLSLTPYQPHPPLLPPPGSGTSSPPPSLPLTHSLFLLRLPNVYVQGPDGAVHDLYRTPPPLYRTNSTSRPHARHRREESRTEPASPPPCHIYAPSAGCYLALGSQLSYPDRSLPLVGAASLLTAFSGGAFYYHWLLDSLPRLLLLRQALLEVGPEGGRGGRAKEDWERLNITLIVPPSGPKARYVDEGLRLLAQALDGRREEPGEEPGEGGAEGEREQGFDRPRTGRPLSSSTEPERIVPWPFQPLPFHYNGSGVVAVQTLYLYDWAPALPPSSPPLPPHLRLCAPPAGLRLLRSTLLPSFPPAHARRSLVWLYRDPWQPRAVGNEAALLLALQRLAETELGAIFQVLEGSKAGLSGALRVLPQARVVVGVHGANLANAVFCANGTRLVELTMQEPEFREYEYLASAIGLIYRPLEGQVPANGFEDIVWVNEEEVVAAVRAAWREGGEEGGEREEWDKEKDEL</sequence>
<feature type="region of interest" description="Disordered" evidence="1">
    <location>
        <begin position="237"/>
        <end position="260"/>
    </location>
</feature>
<feature type="region of interest" description="Disordered" evidence="1">
    <location>
        <begin position="168"/>
        <end position="188"/>
    </location>
</feature>
<feature type="region of interest" description="Disordered" evidence="1">
    <location>
        <begin position="336"/>
        <end position="369"/>
    </location>
</feature>
<dbReference type="GO" id="GO:0016757">
    <property type="term" value="F:glycosyltransferase activity"/>
    <property type="evidence" value="ECO:0007669"/>
    <property type="project" value="InterPro"/>
</dbReference>
<reference evidence="3 4" key="1">
    <citation type="journal article" date="2014" name="Mol. Plant">
        <title>Chromosome Scale Genome Assembly and Transcriptome Profiling of Nannochloropsis gaditana in Nitrogen Depletion.</title>
        <authorList>
            <person name="Corteggiani Carpinelli E."/>
            <person name="Telatin A."/>
            <person name="Vitulo N."/>
            <person name="Forcato C."/>
            <person name="D'Angelo M."/>
            <person name="Schiavon R."/>
            <person name="Vezzi A."/>
            <person name="Giacometti G.M."/>
            <person name="Morosinotto T."/>
            <person name="Valle G."/>
        </authorList>
    </citation>
    <scope>NUCLEOTIDE SEQUENCE [LARGE SCALE GENOMIC DNA]</scope>
    <source>
        <strain evidence="3 4">B-31</strain>
    </source>
</reference>
<gene>
    <name evidence="3" type="ORF">Naga_100290g5</name>
</gene>
<evidence type="ECO:0000313" key="4">
    <source>
        <dbReference type="Proteomes" id="UP000019335"/>
    </source>
</evidence>
<dbReference type="AlphaFoldDB" id="W7T6A4"/>
<feature type="region of interest" description="Disordered" evidence="1">
    <location>
        <begin position="289"/>
        <end position="309"/>
    </location>
</feature>
<evidence type="ECO:0000313" key="3">
    <source>
        <dbReference type="EMBL" id="EWM22530.1"/>
    </source>
</evidence>
<feature type="region of interest" description="Disordered" evidence="1">
    <location>
        <begin position="94"/>
        <end position="113"/>
    </location>
</feature>
<name>W7T6A4_9STRA</name>
<keyword evidence="3" id="KW-0808">Transferase</keyword>
<accession>W7T6A4</accession>
<feature type="compositionally biased region" description="Basic and acidic residues" evidence="1">
    <location>
        <begin position="495"/>
        <end position="506"/>
    </location>
</feature>
<dbReference type="EMBL" id="AZIL01002172">
    <property type="protein sequence ID" value="EWM22530.1"/>
    <property type="molecule type" value="Genomic_DNA"/>
</dbReference>
<comment type="caution">
    <text evidence="3">The sequence shown here is derived from an EMBL/GenBank/DDBJ whole genome shotgun (WGS) entry which is preliminary data.</text>
</comment>
<dbReference type="InterPro" id="IPR049625">
    <property type="entry name" value="Glyco_transf_61_cat"/>
</dbReference>
<evidence type="ECO:0000256" key="1">
    <source>
        <dbReference type="SAM" id="MobiDB-lite"/>
    </source>
</evidence>
<dbReference type="OrthoDB" id="406309at2759"/>
<proteinExistence type="predicted"/>
<feature type="region of interest" description="Disordered" evidence="1">
    <location>
        <begin position="479"/>
        <end position="518"/>
    </location>
</feature>
<keyword evidence="4" id="KW-1185">Reference proteome</keyword>
<feature type="compositionally biased region" description="Basic and acidic residues" evidence="1">
    <location>
        <begin position="173"/>
        <end position="188"/>
    </location>
</feature>
<organism evidence="3 4">
    <name type="scientific">Nannochloropsis gaditana</name>
    <dbReference type="NCBI Taxonomy" id="72520"/>
    <lineage>
        <taxon>Eukaryota</taxon>
        <taxon>Sar</taxon>
        <taxon>Stramenopiles</taxon>
        <taxon>Ochrophyta</taxon>
        <taxon>Eustigmatophyceae</taxon>
        <taxon>Eustigmatales</taxon>
        <taxon>Monodopsidaceae</taxon>
        <taxon>Nannochloropsis</taxon>
    </lineage>
</organism>
<dbReference type="Pfam" id="PF04577">
    <property type="entry name" value="Glyco_transf_61"/>
    <property type="match status" value="1"/>
</dbReference>
<protein>
    <submittedName>
        <fullName evidence="3">Glycosyltransferase AER61, uncharacterized</fullName>
    </submittedName>
</protein>
<feature type="compositionally biased region" description="Pro residues" evidence="1">
    <location>
        <begin position="290"/>
        <end position="309"/>
    </location>
</feature>
<dbReference type="Proteomes" id="UP000019335">
    <property type="component" value="Unassembled WGS sequence"/>
</dbReference>
<feature type="domain" description="Glycosyltransferase 61 catalytic" evidence="2">
    <location>
        <begin position="413"/>
        <end position="671"/>
    </location>
</feature>